<evidence type="ECO:0000313" key="1">
    <source>
        <dbReference type="Proteomes" id="UP000025227"/>
    </source>
</evidence>
<dbReference type="WBParaSite" id="HCON_00015030-00001">
    <property type="protein sequence ID" value="HCON_00015030-00001"/>
    <property type="gene ID" value="HCON_00015030"/>
</dbReference>
<reference evidence="2" key="1">
    <citation type="submission" date="2020-12" db="UniProtKB">
        <authorList>
            <consortium name="WormBaseParasite"/>
        </authorList>
    </citation>
    <scope>IDENTIFICATION</scope>
    <source>
        <strain evidence="2">MHco3</strain>
    </source>
</reference>
<dbReference type="AlphaFoldDB" id="A0A7I5E5R4"/>
<organism evidence="1 2">
    <name type="scientific">Haemonchus contortus</name>
    <name type="common">Barber pole worm</name>
    <dbReference type="NCBI Taxonomy" id="6289"/>
    <lineage>
        <taxon>Eukaryota</taxon>
        <taxon>Metazoa</taxon>
        <taxon>Ecdysozoa</taxon>
        <taxon>Nematoda</taxon>
        <taxon>Chromadorea</taxon>
        <taxon>Rhabditida</taxon>
        <taxon>Rhabditina</taxon>
        <taxon>Rhabditomorpha</taxon>
        <taxon>Strongyloidea</taxon>
        <taxon>Trichostrongylidae</taxon>
        <taxon>Haemonchus</taxon>
    </lineage>
</organism>
<keyword evidence="1" id="KW-1185">Reference proteome</keyword>
<protein>
    <submittedName>
        <fullName evidence="2">Uncharacterized protein</fullName>
    </submittedName>
</protein>
<evidence type="ECO:0000313" key="2">
    <source>
        <dbReference type="WBParaSite" id="HCON_00015030-00001"/>
    </source>
</evidence>
<dbReference type="Proteomes" id="UP000025227">
    <property type="component" value="Unplaced"/>
</dbReference>
<accession>A0A7I5E5R4</accession>
<name>A0A7I5E5R4_HAECO</name>
<proteinExistence type="predicted"/>
<sequence length="116" mass="13086">MCARPPQRDANARIVRVPPKNVIRRSSLTVTGWLSAAGRIVATYRILRRKEGKKTAKANGGLEWTAEGACLGRSLKIERGFNMASESTDWRANKSQCVYVESLCYTISYRHDQPRM</sequence>